<dbReference type="EMBL" id="UIGB01000001">
    <property type="protein sequence ID" value="SUU83362.1"/>
    <property type="molecule type" value="Genomic_DNA"/>
</dbReference>
<evidence type="ECO:0000313" key="2">
    <source>
        <dbReference type="EMBL" id="SUU83362.1"/>
    </source>
</evidence>
<evidence type="ECO:0000313" key="3">
    <source>
        <dbReference type="Proteomes" id="UP000254343"/>
    </source>
</evidence>
<dbReference type="SUPFAM" id="SSF51182">
    <property type="entry name" value="RmlC-like cupins"/>
    <property type="match status" value="1"/>
</dbReference>
<proteinExistence type="predicted"/>
<dbReference type="Gene3D" id="2.60.120.10">
    <property type="entry name" value="Jelly Rolls"/>
    <property type="match status" value="1"/>
</dbReference>
<name>A0A380W337_AFIFE</name>
<dbReference type="Pfam" id="PF07883">
    <property type="entry name" value="Cupin_2"/>
    <property type="match status" value="1"/>
</dbReference>
<sequence length="127" mass="13993">MSGPSLVSVKDVLESVGHNAHGNCSKAVLHQVPESETSLFSVHPGEKLARHIHTRTWDLFMVISGKGEIRYKGEEGEGVVPMPARAFCAMPPGYEHEVCNLSDTEPFSFLLIHAPWTGYDFVKTNKS</sequence>
<dbReference type="OrthoDB" id="8450762at2"/>
<gene>
    <name evidence="2" type="ORF">NCTC12722_00526</name>
</gene>
<organism evidence="2 3">
    <name type="scientific">Afipia felis</name>
    <name type="common">Cat scratch disease bacillus</name>
    <dbReference type="NCBI Taxonomy" id="1035"/>
    <lineage>
        <taxon>Bacteria</taxon>
        <taxon>Pseudomonadati</taxon>
        <taxon>Pseudomonadota</taxon>
        <taxon>Alphaproteobacteria</taxon>
        <taxon>Hyphomicrobiales</taxon>
        <taxon>Nitrobacteraceae</taxon>
        <taxon>Afipia</taxon>
    </lineage>
</organism>
<accession>A0A380W337</accession>
<reference evidence="2 3" key="1">
    <citation type="submission" date="2018-06" db="EMBL/GenBank/DDBJ databases">
        <authorList>
            <consortium name="Pathogen Informatics"/>
            <person name="Doyle S."/>
        </authorList>
    </citation>
    <scope>NUCLEOTIDE SEQUENCE [LARGE SCALE GENOMIC DNA]</scope>
    <source>
        <strain evidence="2 3">NCTC12722</strain>
    </source>
</reference>
<keyword evidence="2" id="KW-0413">Isomerase</keyword>
<dbReference type="Proteomes" id="UP000254343">
    <property type="component" value="Unassembled WGS sequence"/>
</dbReference>
<feature type="domain" description="Cupin type-2" evidence="1">
    <location>
        <begin position="39"/>
        <end position="112"/>
    </location>
</feature>
<dbReference type="GO" id="GO:0016853">
    <property type="term" value="F:isomerase activity"/>
    <property type="evidence" value="ECO:0007669"/>
    <property type="project" value="UniProtKB-KW"/>
</dbReference>
<protein>
    <submittedName>
        <fullName evidence="2">Thermophilic glucose-6-phosphate isomerase and related metalloenzymes</fullName>
    </submittedName>
</protein>
<dbReference type="InterPro" id="IPR013096">
    <property type="entry name" value="Cupin_2"/>
</dbReference>
<dbReference type="InterPro" id="IPR011051">
    <property type="entry name" value="RmlC_Cupin_sf"/>
</dbReference>
<dbReference type="AlphaFoldDB" id="A0A380W337"/>
<dbReference type="InterPro" id="IPR014710">
    <property type="entry name" value="RmlC-like_jellyroll"/>
</dbReference>
<dbReference type="RefSeq" id="WP_002718142.1">
    <property type="nucleotide sequence ID" value="NZ_UFSI01000001.1"/>
</dbReference>
<evidence type="ECO:0000259" key="1">
    <source>
        <dbReference type="Pfam" id="PF07883"/>
    </source>
</evidence>